<dbReference type="EMBL" id="OA892629">
    <property type="protein sequence ID" value="CAD7284943.1"/>
    <property type="molecule type" value="Genomic_DNA"/>
</dbReference>
<evidence type="ECO:0000256" key="5">
    <source>
        <dbReference type="ARBA" id="ARBA00023179"/>
    </source>
</evidence>
<dbReference type="EMBL" id="CAJPEX010010592">
    <property type="protein sequence ID" value="CAG0925095.1"/>
    <property type="molecule type" value="Genomic_DNA"/>
</dbReference>
<dbReference type="Gene3D" id="1.10.238.10">
    <property type="entry name" value="EF-hand"/>
    <property type="match status" value="1"/>
</dbReference>
<keyword evidence="8" id="KW-1185">Reference proteome</keyword>
<comment type="subunit">
    <text evidence="1">Myosin is a hexamer of 2 heavy chains and 4 light chains.</text>
</comment>
<evidence type="ECO:0000313" key="7">
    <source>
        <dbReference type="EMBL" id="CAD7284943.1"/>
    </source>
</evidence>
<accession>A0A7R9GJP9</accession>
<dbReference type="GO" id="GO:0005859">
    <property type="term" value="C:muscle myosin complex"/>
    <property type="evidence" value="ECO:0007669"/>
    <property type="project" value="TreeGrafter"/>
</dbReference>
<dbReference type="InterPro" id="IPR011992">
    <property type="entry name" value="EF-hand-dom_pair"/>
</dbReference>
<keyword evidence="5" id="KW-0514">Muscle protein</keyword>
<reference evidence="7" key="1">
    <citation type="submission" date="2020-11" db="EMBL/GenBank/DDBJ databases">
        <authorList>
            <person name="Tran Van P."/>
        </authorList>
    </citation>
    <scope>NUCLEOTIDE SEQUENCE</scope>
</reference>
<dbReference type="SUPFAM" id="SSF47473">
    <property type="entry name" value="EF-hand"/>
    <property type="match status" value="1"/>
</dbReference>
<keyword evidence="3" id="KW-0518">Myosin</keyword>
<keyword evidence="2" id="KW-0677">Repeat</keyword>
<keyword evidence="4" id="KW-0505">Motor protein</keyword>
<organism evidence="7">
    <name type="scientific">Notodromas monacha</name>
    <dbReference type="NCBI Taxonomy" id="399045"/>
    <lineage>
        <taxon>Eukaryota</taxon>
        <taxon>Metazoa</taxon>
        <taxon>Ecdysozoa</taxon>
        <taxon>Arthropoda</taxon>
        <taxon>Crustacea</taxon>
        <taxon>Oligostraca</taxon>
        <taxon>Ostracoda</taxon>
        <taxon>Podocopa</taxon>
        <taxon>Podocopida</taxon>
        <taxon>Cypridocopina</taxon>
        <taxon>Cypridoidea</taxon>
        <taxon>Cyprididae</taxon>
        <taxon>Notodromas</taxon>
    </lineage>
</organism>
<dbReference type="PANTHER" id="PTHR23048:SF33">
    <property type="entry name" value="MYOSIN LIGHT CHAIN ALKALI"/>
    <property type="match status" value="1"/>
</dbReference>
<dbReference type="GO" id="GO:0005509">
    <property type="term" value="F:calcium ion binding"/>
    <property type="evidence" value="ECO:0007669"/>
    <property type="project" value="InterPro"/>
</dbReference>
<evidence type="ECO:0000256" key="3">
    <source>
        <dbReference type="ARBA" id="ARBA00023123"/>
    </source>
</evidence>
<evidence type="ECO:0000259" key="6">
    <source>
        <dbReference type="PROSITE" id="PS50222"/>
    </source>
</evidence>
<dbReference type="PROSITE" id="PS50222">
    <property type="entry name" value="EF_HAND_2"/>
    <property type="match status" value="1"/>
</dbReference>
<dbReference type="AlphaFoldDB" id="A0A7R9GJP9"/>
<dbReference type="InterPro" id="IPR002048">
    <property type="entry name" value="EF_hand_dom"/>
</dbReference>
<sequence>MRKHIGNPRGKFAFSIYDFDGNDTMDAFYLGDCLRALNLNPTVAMVEKMGGTKLRKQKVFKPEEFLPIFAEVKNSKDEGNIDDFLEVLKLYDKRDDGTMIFDELKHILMAIGEYHYFSHTLPGKMADGINDQRLRL</sequence>
<evidence type="ECO:0000256" key="4">
    <source>
        <dbReference type="ARBA" id="ARBA00023175"/>
    </source>
</evidence>
<dbReference type="Proteomes" id="UP000678499">
    <property type="component" value="Unassembled WGS sequence"/>
</dbReference>
<dbReference type="OrthoDB" id="26525at2759"/>
<dbReference type="InterPro" id="IPR050230">
    <property type="entry name" value="CALM/Myosin/TropC-like"/>
</dbReference>
<evidence type="ECO:0000256" key="1">
    <source>
        <dbReference type="ARBA" id="ARBA00011445"/>
    </source>
</evidence>
<proteinExistence type="predicted"/>
<evidence type="ECO:0000256" key="2">
    <source>
        <dbReference type="ARBA" id="ARBA00022737"/>
    </source>
</evidence>
<protein>
    <recommendedName>
        <fullName evidence="6">EF-hand domain-containing protein</fullName>
    </recommendedName>
</protein>
<dbReference type="PANTHER" id="PTHR23048">
    <property type="entry name" value="MYOSIN LIGHT CHAIN 1, 3"/>
    <property type="match status" value="1"/>
</dbReference>
<evidence type="ECO:0000313" key="8">
    <source>
        <dbReference type="Proteomes" id="UP000678499"/>
    </source>
</evidence>
<feature type="domain" description="EF-hand" evidence="6">
    <location>
        <begin position="79"/>
        <end position="114"/>
    </location>
</feature>
<name>A0A7R9GJP9_9CRUS</name>
<gene>
    <name evidence="7" type="ORF">NMOB1V02_LOCUS12545</name>
</gene>